<reference evidence="5 6" key="1">
    <citation type="submission" date="2019-12" db="EMBL/GenBank/DDBJ databases">
        <title>Maritimibacter sp. nov. sp. isolated from sea sand.</title>
        <authorList>
            <person name="Kim J."/>
            <person name="Jeong S.E."/>
            <person name="Jung H.S."/>
            <person name="Jeon C.O."/>
        </authorList>
    </citation>
    <scope>NUCLEOTIDE SEQUENCE [LARGE SCALE GENOMIC DNA]</scope>
    <source>
        <strain evidence="5 6">DP07</strain>
    </source>
</reference>
<dbReference type="InterPro" id="IPR003439">
    <property type="entry name" value="ABC_transporter-like_ATP-bd"/>
</dbReference>
<evidence type="ECO:0000256" key="2">
    <source>
        <dbReference type="ARBA" id="ARBA00022741"/>
    </source>
</evidence>
<dbReference type="Proteomes" id="UP000467322">
    <property type="component" value="Unassembled WGS sequence"/>
</dbReference>
<dbReference type="GO" id="GO:0016887">
    <property type="term" value="F:ATP hydrolysis activity"/>
    <property type="evidence" value="ECO:0007669"/>
    <property type="project" value="InterPro"/>
</dbReference>
<dbReference type="PANTHER" id="PTHR43023">
    <property type="entry name" value="PROTEIN TRIGALACTOSYLDIACYLGLYCEROL 3, CHLOROPLASTIC"/>
    <property type="match status" value="1"/>
</dbReference>
<dbReference type="RefSeq" id="WP_161351118.1">
    <property type="nucleotide sequence ID" value="NZ_WTUX01000011.1"/>
</dbReference>
<dbReference type="InterPro" id="IPR003593">
    <property type="entry name" value="AAA+_ATPase"/>
</dbReference>
<gene>
    <name evidence="5" type="ORF">GQE99_08240</name>
</gene>
<comment type="caution">
    <text evidence="5">The sequence shown here is derived from an EMBL/GenBank/DDBJ whole genome shotgun (WGS) entry which is preliminary data.</text>
</comment>
<keyword evidence="3 5" id="KW-0067">ATP-binding</keyword>
<evidence type="ECO:0000256" key="3">
    <source>
        <dbReference type="ARBA" id="ARBA00022840"/>
    </source>
</evidence>
<name>A0A845M5M2_9RHOB</name>
<accession>A0A845M5M2</accession>
<dbReference type="GO" id="GO:0005524">
    <property type="term" value="F:ATP binding"/>
    <property type="evidence" value="ECO:0007669"/>
    <property type="project" value="UniProtKB-KW"/>
</dbReference>
<proteinExistence type="predicted"/>
<dbReference type="InterPro" id="IPR017871">
    <property type="entry name" value="ABC_transporter-like_CS"/>
</dbReference>
<dbReference type="EMBL" id="WTUX01000011">
    <property type="protein sequence ID" value="MZR13007.1"/>
    <property type="molecule type" value="Genomic_DNA"/>
</dbReference>
<dbReference type="AlphaFoldDB" id="A0A845M5M2"/>
<keyword evidence="1" id="KW-0813">Transport</keyword>
<dbReference type="SMART" id="SM00382">
    <property type="entry name" value="AAA"/>
    <property type="match status" value="1"/>
</dbReference>
<evidence type="ECO:0000256" key="1">
    <source>
        <dbReference type="ARBA" id="ARBA00022448"/>
    </source>
</evidence>
<dbReference type="PROSITE" id="PS50893">
    <property type="entry name" value="ABC_TRANSPORTER_2"/>
    <property type="match status" value="1"/>
</dbReference>
<dbReference type="SUPFAM" id="SSF52540">
    <property type="entry name" value="P-loop containing nucleoside triphosphate hydrolases"/>
    <property type="match status" value="1"/>
</dbReference>
<dbReference type="Pfam" id="PF00005">
    <property type="entry name" value="ABC_tran"/>
    <property type="match status" value="1"/>
</dbReference>
<dbReference type="Gene3D" id="3.40.50.300">
    <property type="entry name" value="P-loop containing nucleotide triphosphate hydrolases"/>
    <property type="match status" value="1"/>
</dbReference>
<keyword evidence="6" id="KW-1185">Reference proteome</keyword>
<sequence length="238" mass="25991">MIALEHISKRFGEKQVLDDISFELADGRSLAVLGRSGTGKSVLTRIILGLIAPDTGRVTIDGQKLTRRRRATFLEQTGVLFQGAALFDSMKVWDNVAFRLRNGRKRTGRAEARDRAVAALARVGLEERVADLYPADLSGGMQKRVGLARAIVGEPKYLFFDEPNSGLDPVTATDIDALIRELVTDLGATAITITHDMASIRAIADEVLLLDASRARWHGPVADLEGAQDELLARFLAR</sequence>
<feature type="domain" description="ABC transporter" evidence="4">
    <location>
        <begin position="2"/>
        <end position="237"/>
    </location>
</feature>
<dbReference type="InterPro" id="IPR027417">
    <property type="entry name" value="P-loop_NTPase"/>
</dbReference>
<dbReference type="PANTHER" id="PTHR43023:SF3">
    <property type="entry name" value="PROTEIN TRIGALACTOSYLDIACYLGLYCEROL 3, CHLOROPLASTIC"/>
    <property type="match status" value="1"/>
</dbReference>
<evidence type="ECO:0000313" key="5">
    <source>
        <dbReference type="EMBL" id="MZR13007.1"/>
    </source>
</evidence>
<keyword evidence="2" id="KW-0547">Nucleotide-binding</keyword>
<evidence type="ECO:0000313" key="6">
    <source>
        <dbReference type="Proteomes" id="UP000467322"/>
    </source>
</evidence>
<dbReference type="PROSITE" id="PS00211">
    <property type="entry name" value="ABC_TRANSPORTER_1"/>
    <property type="match status" value="1"/>
</dbReference>
<evidence type="ECO:0000259" key="4">
    <source>
        <dbReference type="PROSITE" id="PS50893"/>
    </source>
</evidence>
<organism evidence="5 6">
    <name type="scientific">Maritimibacter harenae</name>
    <dbReference type="NCBI Taxonomy" id="2606218"/>
    <lineage>
        <taxon>Bacteria</taxon>
        <taxon>Pseudomonadati</taxon>
        <taxon>Pseudomonadota</taxon>
        <taxon>Alphaproteobacteria</taxon>
        <taxon>Rhodobacterales</taxon>
        <taxon>Roseobacteraceae</taxon>
        <taxon>Maritimibacter</taxon>
    </lineage>
</organism>
<protein>
    <submittedName>
        <fullName evidence="5">ATP-binding cassette domain-containing protein</fullName>
    </submittedName>
</protein>